<gene>
    <name evidence="1" type="ORF">CSOJ01_09941</name>
</gene>
<keyword evidence="2" id="KW-1185">Reference proteome</keyword>
<dbReference type="AlphaFoldDB" id="A0A8H6J260"/>
<dbReference type="EMBL" id="WIGN01000199">
    <property type="protein sequence ID" value="KAF6804788.1"/>
    <property type="molecule type" value="Genomic_DNA"/>
</dbReference>
<proteinExistence type="predicted"/>
<reference evidence="1 2" key="1">
    <citation type="journal article" date="2020" name="Phytopathology">
        <title>Genome Sequence Resources of Colletotrichum truncatum, C. plurivorum, C. musicola, and C. sojae: Four Species Pathogenic to Soybean (Glycine max).</title>
        <authorList>
            <person name="Rogerio F."/>
            <person name="Boufleur T.R."/>
            <person name="Ciampi-Guillardi M."/>
            <person name="Sukno S.A."/>
            <person name="Thon M.R."/>
            <person name="Massola Junior N.S."/>
            <person name="Baroncelli R."/>
        </authorList>
    </citation>
    <scope>NUCLEOTIDE SEQUENCE [LARGE SCALE GENOMIC DNA]</scope>
    <source>
        <strain evidence="1 2">LFN0009</strain>
    </source>
</reference>
<dbReference type="Proteomes" id="UP000652219">
    <property type="component" value="Unassembled WGS sequence"/>
</dbReference>
<evidence type="ECO:0000313" key="2">
    <source>
        <dbReference type="Proteomes" id="UP000652219"/>
    </source>
</evidence>
<comment type="caution">
    <text evidence="1">The sequence shown here is derived from an EMBL/GenBank/DDBJ whole genome shotgun (WGS) entry which is preliminary data.</text>
</comment>
<name>A0A8H6J260_9PEZI</name>
<evidence type="ECO:0000313" key="1">
    <source>
        <dbReference type="EMBL" id="KAF6804788.1"/>
    </source>
</evidence>
<accession>A0A8H6J260</accession>
<organism evidence="1 2">
    <name type="scientific">Colletotrichum sojae</name>
    <dbReference type="NCBI Taxonomy" id="2175907"/>
    <lineage>
        <taxon>Eukaryota</taxon>
        <taxon>Fungi</taxon>
        <taxon>Dikarya</taxon>
        <taxon>Ascomycota</taxon>
        <taxon>Pezizomycotina</taxon>
        <taxon>Sordariomycetes</taxon>
        <taxon>Hypocreomycetidae</taxon>
        <taxon>Glomerellales</taxon>
        <taxon>Glomerellaceae</taxon>
        <taxon>Colletotrichum</taxon>
        <taxon>Colletotrichum orchidearum species complex</taxon>
    </lineage>
</organism>
<protein>
    <submittedName>
        <fullName evidence="1">Uncharacterized protein</fullName>
    </submittedName>
</protein>
<sequence length="315" mass="36831">MAQPPPTLSDLVASYPVLETLAKYVSAYDLFHLGITSQSNHANIIASHRLFERLRRSCICDGLGLAMRKNFVGPYESKRPWPPYHRTDDPIEVQLYNLKCDTADTLPCVRCGVNVCEECRDYLRWPDESEFTGGRPHLPRFGGYANIMCLCPPCDAKAEAEVTGKYLNERCDCNMFTRWICWRCARVEEEEAAEYVEENTEELPDGWKHEYERRYKWEWEDVTKVVDVVGSDPRYFWCRCGGKVPGETVTRCWLCKRRHQPEENWMDEWMDLTYPELDGNPFYDPAYPTWVYDPIVGEYPIPYPRLGYLRPGETN</sequence>